<keyword evidence="3" id="KW-0560">Oxidoreductase</keyword>
<accession>A0A7C3MIT8</accession>
<comment type="caution">
    <text evidence="5">The sequence shown here is derived from an EMBL/GenBank/DDBJ whole genome shotgun (WGS) entry which is preliminary data.</text>
</comment>
<feature type="domain" description="NADP-dependent oxidoreductase" evidence="4">
    <location>
        <begin position="16"/>
        <end position="309"/>
    </location>
</feature>
<evidence type="ECO:0000259" key="4">
    <source>
        <dbReference type="Pfam" id="PF00248"/>
    </source>
</evidence>
<dbReference type="PANTHER" id="PTHR43150">
    <property type="entry name" value="HYPERKINETIC, ISOFORM M"/>
    <property type="match status" value="1"/>
</dbReference>
<evidence type="ECO:0000256" key="2">
    <source>
        <dbReference type="ARBA" id="ARBA00022857"/>
    </source>
</evidence>
<dbReference type="PANTHER" id="PTHR43150:SF2">
    <property type="entry name" value="HYPERKINETIC, ISOFORM M"/>
    <property type="match status" value="1"/>
</dbReference>
<comment type="similarity">
    <text evidence="1">Belongs to the shaker potassium channel beta subunit family.</text>
</comment>
<dbReference type="InterPro" id="IPR023210">
    <property type="entry name" value="NADP_OxRdtase_dom"/>
</dbReference>
<reference evidence="5" key="1">
    <citation type="journal article" date="2020" name="mSystems">
        <title>Genome- and Community-Level Interaction Insights into Carbon Utilization and Element Cycling Functions of Hydrothermarchaeota in Hydrothermal Sediment.</title>
        <authorList>
            <person name="Zhou Z."/>
            <person name="Liu Y."/>
            <person name="Xu W."/>
            <person name="Pan J."/>
            <person name="Luo Z.H."/>
            <person name="Li M."/>
        </authorList>
    </citation>
    <scope>NUCLEOTIDE SEQUENCE [LARGE SCALE GENOMIC DNA]</scope>
    <source>
        <strain evidence="5">SpSt-81</strain>
    </source>
</reference>
<protein>
    <submittedName>
        <fullName evidence="5">Aldo/keto reductase</fullName>
    </submittedName>
</protein>
<dbReference type="FunFam" id="3.20.20.100:FF:000004">
    <property type="entry name" value="Oxidoreductase, aldo/keto reductase"/>
    <property type="match status" value="1"/>
</dbReference>
<sequence>MQYRKLGRAGIKLSVIGLGAWLTFGEKVDYDRTRECIFTAIDNGVNFIDLADVYAKGEAERVVGKILKDFRRQDLVISSKVYWPMSDNINDRGLSRKHIMESIDGSLKRLGVDYLDLYFCHRFDPETPIDEVVRAMDDLVHQGKILYWGTSVWTAAQIESAVGTAIKYNAYLPQVEQPRYNMLDRHIEPEIIPTCAKHGIGITVFSPLAQGILTGKYNNGIPAGSRAEWSDWLKNELNEENIEKVRKLTKLAQEIGITMSQLALAWILRRPEITSAIVGATRPEQLKETLKAGDITLSPDVLDEIEKILANAPK</sequence>
<dbReference type="Pfam" id="PF00248">
    <property type="entry name" value="Aldo_ket_red"/>
    <property type="match status" value="1"/>
</dbReference>
<dbReference type="InterPro" id="IPR036812">
    <property type="entry name" value="NAD(P)_OxRdtase_dom_sf"/>
</dbReference>
<dbReference type="Gene3D" id="3.20.20.100">
    <property type="entry name" value="NADP-dependent oxidoreductase domain"/>
    <property type="match status" value="1"/>
</dbReference>
<name>A0A7C3MIT8_DICTH</name>
<gene>
    <name evidence="5" type="ORF">ENW00_08625</name>
</gene>
<dbReference type="GO" id="GO:0005829">
    <property type="term" value="C:cytosol"/>
    <property type="evidence" value="ECO:0007669"/>
    <property type="project" value="UniProtKB-ARBA"/>
</dbReference>
<evidence type="ECO:0000313" key="5">
    <source>
        <dbReference type="EMBL" id="HFX14188.1"/>
    </source>
</evidence>
<dbReference type="SUPFAM" id="SSF51430">
    <property type="entry name" value="NAD(P)-linked oxidoreductase"/>
    <property type="match status" value="1"/>
</dbReference>
<dbReference type="InterPro" id="IPR005399">
    <property type="entry name" value="K_chnl_volt-dep_bsu_KCNAB-rel"/>
</dbReference>
<proteinExistence type="inferred from homology"/>
<evidence type="ECO:0000256" key="3">
    <source>
        <dbReference type="ARBA" id="ARBA00023002"/>
    </source>
</evidence>
<dbReference type="PRINTS" id="PR01577">
    <property type="entry name" value="KCNABCHANNEL"/>
</dbReference>
<evidence type="ECO:0000256" key="1">
    <source>
        <dbReference type="ARBA" id="ARBA00006515"/>
    </source>
</evidence>
<organism evidence="5">
    <name type="scientific">Dictyoglomus thermophilum</name>
    <dbReference type="NCBI Taxonomy" id="14"/>
    <lineage>
        <taxon>Bacteria</taxon>
        <taxon>Pseudomonadati</taxon>
        <taxon>Dictyoglomota</taxon>
        <taxon>Dictyoglomia</taxon>
        <taxon>Dictyoglomales</taxon>
        <taxon>Dictyoglomaceae</taxon>
        <taxon>Dictyoglomus</taxon>
    </lineage>
</organism>
<dbReference type="GO" id="GO:0016491">
    <property type="term" value="F:oxidoreductase activity"/>
    <property type="evidence" value="ECO:0007669"/>
    <property type="project" value="UniProtKB-KW"/>
</dbReference>
<dbReference type="AlphaFoldDB" id="A0A7C3MIT8"/>
<dbReference type="CDD" id="cd19074">
    <property type="entry name" value="Aldo_ket_red_shaker-like"/>
    <property type="match status" value="1"/>
</dbReference>
<keyword evidence="2" id="KW-0521">NADP</keyword>
<dbReference type="EMBL" id="DTIN01000039">
    <property type="protein sequence ID" value="HFX14188.1"/>
    <property type="molecule type" value="Genomic_DNA"/>
</dbReference>